<accession>B4JG55</accession>
<evidence type="ECO:0000313" key="3">
    <source>
        <dbReference type="Proteomes" id="UP000001070"/>
    </source>
</evidence>
<dbReference type="PhylomeDB" id="B4JG55"/>
<dbReference type="InParanoid" id="B4JG55"/>
<protein>
    <submittedName>
        <fullName evidence="2">GH18175</fullName>
    </submittedName>
</protein>
<dbReference type="KEGG" id="dgr:6563321"/>
<keyword evidence="3" id="KW-1185">Reference proteome</keyword>
<organism evidence="3">
    <name type="scientific">Drosophila grimshawi</name>
    <name type="common">Hawaiian fruit fly</name>
    <name type="synonym">Idiomyia grimshawi</name>
    <dbReference type="NCBI Taxonomy" id="7222"/>
    <lineage>
        <taxon>Eukaryota</taxon>
        <taxon>Metazoa</taxon>
        <taxon>Ecdysozoa</taxon>
        <taxon>Arthropoda</taxon>
        <taxon>Hexapoda</taxon>
        <taxon>Insecta</taxon>
        <taxon>Pterygota</taxon>
        <taxon>Neoptera</taxon>
        <taxon>Endopterygota</taxon>
        <taxon>Diptera</taxon>
        <taxon>Brachycera</taxon>
        <taxon>Muscomorpha</taxon>
        <taxon>Ephydroidea</taxon>
        <taxon>Drosophilidae</taxon>
        <taxon>Drosophila</taxon>
        <taxon>Hawaiian Drosophila</taxon>
    </lineage>
</organism>
<name>B4JG55_DROGR</name>
<dbReference type="eggNOG" id="ENOG502T2WS">
    <property type="taxonomic scope" value="Eukaryota"/>
</dbReference>
<dbReference type="OMA" id="CPQNSQY"/>
<sequence>MNFSWFGIFVFAMIAALVSASTCPSPFKSEKGLCTAQRTIRGECPSGSTYKINVNACVFGG</sequence>
<feature type="signal peptide" evidence="1">
    <location>
        <begin position="1"/>
        <end position="20"/>
    </location>
</feature>
<reference evidence="2 3" key="1">
    <citation type="journal article" date="2007" name="Nature">
        <title>Evolution of genes and genomes on the Drosophila phylogeny.</title>
        <authorList>
            <consortium name="Drosophila 12 Genomes Consortium"/>
            <person name="Clark A.G."/>
            <person name="Eisen M.B."/>
            <person name="Smith D.R."/>
            <person name="Bergman C.M."/>
            <person name="Oliver B."/>
            <person name="Markow T.A."/>
            <person name="Kaufman T.C."/>
            <person name="Kellis M."/>
            <person name="Gelbart W."/>
            <person name="Iyer V.N."/>
            <person name="Pollard D.A."/>
            <person name="Sackton T.B."/>
            <person name="Larracuente A.M."/>
            <person name="Singh N.D."/>
            <person name="Abad J.P."/>
            <person name="Abt D.N."/>
            <person name="Adryan B."/>
            <person name="Aguade M."/>
            <person name="Akashi H."/>
            <person name="Anderson W.W."/>
            <person name="Aquadro C.F."/>
            <person name="Ardell D.H."/>
            <person name="Arguello R."/>
            <person name="Artieri C.G."/>
            <person name="Barbash D.A."/>
            <person name="Barker D."/>
            <person name="Barsanti P."/>
            <person name="Batterham P."/>
            <person name="Batzoglou S."/>
            <person name="Begun D."/>
            <person name="Bhutkar A."/>
            <person name="Blanco E."/>
            <person name="Bosak S.A."/>
            <person name="Bradley R.K."/>
            <person name="Brand A.D."/>
            <person name="Brent M.R."/>
            <person name="Brooks A.N."/>
            <person name="Brown R.H."/>
            <person name="Butlin R.K."/>
            <person name="Caggese C."/>
            <person name="Calvi B.R."/>
            <person name="Bernardo de Carvalho A."/>
            <person name="Caspi A."/>
            <person name="Castrezana S."/>
            <person name="Celniker S.E."/>
            <person name="Chang J.L."/>
            <person name="Chapple C."/>
            <person name="Chatterji S."/>
            <person name="Chinwalla A."/>
            <person name="Civetta A."/>
            <person name="Clifton S.W."/>
            <person name="Comeron J.M."/>
            <person name="Costello J.C."/>
            <person name="Coyne J.A."/>
            <person name="Daub J."/>
            <person name="David R.G."/>
            <person name="Delcher A.L."/>
            <person name="Delehaunty K."/>
            <person name="Do C.B."/>
            <person name="Ebling H."/>
            <person name="Edwards K."/>
            <person name="Eickbush T."/>
            <person name="Evans J.D."/>
            <person name="Filipski A."/>
            <person name="Findeiss S."/>
            <person name="Freyhult E."/>
            <person name="Fulton L."/>
            <person name="Fulton R."/>
            <person name="Garcia A.C."/>
            <person name="Gardiner A."/>
            <person name="Garfield D.A."/>
            <person name="Garvin B.E."/>
            <person name="Gibson G."/>
            <person name="Gilbert D."/>
            <person name="Gnerre S."/>
            <person name="Godfrey J."/>
            <person name="Good R."/>
            <person name="Gotea V."/>
            <person name="Gravely B."/>
            <person name="Greenberg A.J."/>
            <person name="Griffiths-Jones S."/>
            <person name="Gross S."/>
            <person name="Guigo R."/>
            <person name="Gustafson E.A."/>
            <person name="Haerty W."/>
            <person name="Hahn M.W."/>
            <person name="Halligan D.L."/>
            <person name="Halpern A.L."/>
            <person name="Halter G.M."/>
            <person name="Han M.V."/>
            <person name="Heger A."/>
            <person name="Hillier L."/>
            <person name="Hinrichs A.S."/>
            <person name="Holmes I."/>
            <person name="Hoskins R.A."/>
            <person name="Hubisz M.J."/>
            <person name="Hultmark D."/>
            <person name="Huntley M.A."/>
            <person name="Jaffe D.B."/>
            <person name="Jagadeeshan S."/>
            <person name="Jeck W.R."/>
            <person name="Johnson J."/>
            <person name="Jones C.D."/>
            <person name="Jordan W.C."/>
            <person name="Karpen G.H."/>
            <person name="Kataoka E."/>
            <person name="Keightley P.D."/>
            <person name="Kheradpour P."/>
            <person name="Kirkness E.F."/>
            <person name="Koerich L.B."/>
            <person name="Kristiansen K."/>
            <person name="Kudrna D."/>
            <person name="Kulathinal R.J."/>
            <person name="Kumar S."/>
            <person name="Kwok R."/>
            <person name="Lander E."/>
            <person name="Langley C.H."/>
            <person name="Lapoint R."/>
            <person name="Lazzaro B.P."/>
            <person name="Lee S.J."/>
            <person name="Levesque L."/>
            <person name="Li R."/>
            <person name="Lin C.F."/>
            <person name="Lin M.F."/>
            <person name="Lindblad-Toh K."/>
            <person name="Llopart A."/>
            <person name="Long M."/>
            <person name="Low L."/>
            <person name="Lozovsky E."/>
            <person name="Lu J."/>
            <person name="Luo M."/>
            <person name="Machado C.A."/>
            <person name="Makalowski W."/>
            <person name="Marzo M."/>
            <person name="Matsuda M."/>
            <person name="Matzkin L."/>
            <person name="McAllister B."/>
            <person name="McBride C.S."/>
            <person name="McKernan B."/>
            <person name="McKernan K."/>
            <person name="Mendez-Lago M."/>
            <person name="Minx P."/>
            <person name="Mollenhauer M.U."/>
            <person name="Montooth K."/>
            <person name="Mount S.M."/>
            <person name="Mu X."/>
            <person name="Myers E."/>
            <person name="Negre B."/>
            <person name="Newfeld S."/>
            <person name="Nielsen R."/>
            <person name="Noor M.A."/>
            <person name="O'Grady P."/>
            <person name="Pachter L."/>
            <person name="Papaceit M."/>
            <person name="Parisi M.J."/>
            <person name="Parisi M."/>
            <person name="Parts L."/>
            <person name="Pedersen J.S."/>
            <person name="Pesole G."/>
            <person name="Phillippy A.M."/>
            <person name="Ponting C.P."/>
            <person name="Pop M."/>
            <person name="Porcelli D."/>
            <person name="Powell J.R."/>
            <person name="Prohaska S."/>
            <person name="Pruitt K."/>
            <person name="Puig M."/>
            <person name="Quesneville H."/>
            <person name="Ram K.R."/>
            <person name="Rand D."/>
            <person name="Rasmussen M.D."/>
            <person name="Reed L.K."/>
            <person name="Reenan R."/>
            <person name="Reily A."/>
            <person name="Remington K.A."/>
            <person name="Rieger T.T."/>
            <person name="Ritchie M.G."/>
            <person name="Robin C."/>
            <person name="Rogers Y.H."/>
            <person name="Rohde C."/>
            <person name="Rozas J."/>
            <person name="Rubenfield M.J."/>
            <person name="Ruiz A."/>
            <person name="Russo S."/>
            <person name="Salzberg S.L."/>
            <person name="Sanchez-Gracia A."/>
            <person name="Saranga D.J."/>
            <person name="Sato H."/>
            <person name="Schaeffer S.W."/>
            <person name="Schatz M.C."/>
            <person name="Schlenke T."/>
            <person name="Schwartz R."/>
            <person name="Segarra C."/>
            <person name="Singh R.S."/>
            <person name="Sirot L."/>
            <person name="Sirota M."/>
            <person name="Sisneros N.B."/>
            <person name="Smith C.D."/>
            <person name="Smith T.F."/>
            <person name="Spieth J."/>
            <person name="Stage D.E."/>
            <person name="Stark A."/>
            <person name="Stephan W."/>
            <person name="Strausberg R.L."/>
            <person name="Strempel S."/>
            <person name="Sturgill D."/>
            <person name="Sutton G."/>
            <person name="Sutton G.G."/>
            <person name="Tao W."/>
            <person name="Teichmann S."/>
            <person name="Tobari Y.N."/>
            <person name="Tomimura Y."/>
            <person name="Tsolas J.M."/>
            <person name="Valente V.L."/>
            <person name="Venter E."/>
            <person name="Venter J.C."/>
            <person name="Vicario S."/>
            <person name="Vieira F.G."/>
            <person name="Vilella A.J."/>
            <person name="Villasante A."/>
            <person name="Walenz B."/>
            <person name="Wang J."/>
            <person name="Wasserman M."/>
            <person name="Watts T."/>
            <person name="Wilson D."/>
            <person name="Wilson R.K."/>
            <person name="Wing R.A."/>
            <person name="Wolfner M.F."/>
            <person name="Wong A."/>
            <person name="Wong G.K."/>
            <person name="Wu C.I."/>
            <person name="Wu G."/>
            <person name="Yamamoto D."/>
            <person name="Yang H.P."/>
            <person name="Yang S.P."/>
            <person name="Yorke J.A."/>
            <person name="Yoshida K."/>
            <person name="Zdobnov E."/>
            <person name="Zhang P."/>
            <person name="Zhang Y."/>
            <person name="Zimin A.V."/>
            <person name="Baldwin J."/>
            <person name="Abdouelleil A."/>
            <person name="Abdulkadir J."/>
            <person name="Abebe A."/>
            <person name="Abera B."/>
            <person name="Abreu J."/>
            <person name="Acer S.C."/>
            <person name="Aftuck L."/>
            <person name="Alexander A."/>
            <person name="An P."/>
            <person name="Anderson E."/>
            <person name="Anderson S."/>
            <person name="Arachi H."/>
            <person name="Azer M."/>
            <person name="Bachantsang P."/>
            <person name="Barry A."/>
            <person name="Bayul T."/>
            <person name="Berlin A."/>
            <person name="Bessette D."/>
            <person name="Bloom T."/>
            <person name="Blye J."/>
            <person name="Boguslavskiy L."/>
            <person name="Bonnet C."/>
            <person name="Boukhgalter B."/>
            <person name="Bourzgui I."/>
            <person name="Brown A."/>
            <person name="Cahill P."/>
            <person name="Channer S."/>
            <person name="Cheshatsang Y."/>
            <person name="Chuda L."/>
            <person name="Citroen M."/>
            <person name="Collymore A."/>
            <person name="Cooke P."/>
            <person name="Costello M."/>
            <person name="D'Aco K."/>
            <person name="Daza R."/>
            <person name="De Haan G."/>
            <person name="DeGray S."/>
            <person name="DeMaso C."/>
            <person name="Dhargay N."/>
            <person name="Dooley K."/>
            <person name="Dooley E."/>
            <person name="Doricent M."/>
            <person name="Dorje P."/>
            <person name="Dorjee K."/>
            <person name="Dupes A."/>
            <person name="Elong R."/>
            <person name="Falk J."/>
            <person name="Farina A."/>
            <person name="Faro S."/>
            <person name="Ferguson D."/>
            <person name="Fisher S."/>
            <person name="Foley C.D."/>
            <person name="Franke A."/>
            <person name="Friedrich D."/>
            <person name="Gadbois L."/>
            <person name="Gearin G."/>
            <person name="Gearin C.R."/>
            <person name="Giannoukos G."/>
            <person name="Goode T."/>
            <person name="Graham J."/>
            <person name="Grandbois E."/>
            <person name="Grewal S."/>
            <person name="Gyaltsen K."/>
            <person name="Hafez N."/>
            <person name="Hagos B."/>
            <person name="Hall J."/>
            <person name="Henson C."/>
            <person name="Hollinger A."/>
            <person name="Honan T."/>
            <person name="Huard M.D."/>
            <person name="Hughes L."/>
            <person name="Hurhula B."/>
            <person name="Husby M.E."/>
            <person name="Kamat A."/>
            <person name="Kanga B."/>
            <person name="Kashin S."/>
            <person name="Khazanovich D."/>
            <person name="Kisner P."/>
            <person name="Lance K."/>
            <person name="Lara M."/>
            <person name="Lee W."/>
            <person name="Lennon N."/>
            <person name="Letendre F."/>
            <person name="LeVine R."/>
            <person name="Lipovsky A."/>
            <person name="Liu X."/>
            <person name="Liu J."/>
            <person name="Liu S."/>
            <person name="Lokyitsang T."/>
            <person name="Lokyitsang Y."/>
            <person name="Lubonja R."/>
            <person name="Lui A."/>
            <person name="MacDonald P."/>
            <person name="Magnisalis V."/>
            <person name="Maru K."/>
            <person name="Matthews C."/>
            <person name="McCusker W."/>
            <person name="McDonough S."/>
            <person name="Mehta T."/>
            <person name="Meldrim J."/>
            <person name="Meneus L."/>
            <person name="Mihai O."/>
            <person name="Mihalev A."/>
            <person name="Mihova T."/>
            <person name="Mittelman R."/>
            <person name="Mlenga V."/>
            <person name="Montmayeur A."/>
            <person name="Mulrain L."/>
            <person name="Navidi A."/>
            <person name="Naylor J."/>
            <person name="Negash T."/>
            <person name="Nguyen T."/>
            <person name="Nguyen N."/>
            <person name="Nicol R."/>
            <person name="Norbu C."/>
            <person name="Norbu N."/>
            <person name="Novod N."/>
            <person name="O'Neill B."/>
            <person name="Osman S."/>
            <person name="Markiewicz E."/>
            <person name="Oyono O.L."/>
            <person name="Patti C."/>
            <person name="Phunkhang P."/>
            <person name="Pierre F."/>
            <person name="Priest M."/>
            <person name="Raghuraman S."/>
            <person name="Rege F."/>
            <person name="Reyes R."/>
            <person name="Rise C."/>
            <person name="Rogov P."/>
            <person name="Ross K."/>
            <person name="Ryan E."/>
            <person name="Settipalli S."/>
            <person name="Shea T."/>
            <person name="Sherpa N."/>
            <person name="Shi L."/>
            <person name="Shih D."/>
            <person name="Sparrow T."/>
            <person name="Spaulding J."/>
            <person name="Stalker J."/>
            <person name="Stange-Thomann N."/>
            <person name="Stavropoulos S."/>
            <person name="Stone C."/>
            <person name="Strader C."/>
            <person name="Tesfaye S."/>
            <person name="Thomson T."/>
            <person name="Thoulutsang Y."/>
            <person name="Thoulutsang D."/>
            <person name="Topham K."/>
            <person name="Topping I."/>
            <person name="Tsamla T."/>
            <person name="Vassiliev H."/>
            <person name="Vo A."/>
            <person name="Wangchuk T."/>
            <person name="Wangdi T."/>
            <person name="Weiand M."/>
            <person name="Wilkinson J."/>
            <person name="Wilson A."/>
            <person name="Yadav S."/>
            <person name="Young G."/>
            <person name="Yu Q."/>
            <person name="Zembek L."/>
            <person name="Zhong D."/>
            <person name="Zimmer A."/>
            <person name="Zwirko Z."/>
            <person name="Jaffe D.B."/>
            <person name="Alvarez P."/>
            <person name="Brockman W."/>
            <person name="Butler J."/>
            <person name="Chin C."/>
            <person name="Gnerre S."/>
            <person name="Grabherr M."/>
            <person name="Kleber M."/>
            <person name="Mauceli E."/>
            <person name="MacCallum I."/>
        </authorList>
    </citation>
    <scope>NUCLEOTIDE SEQUENCE [LARGE SCALE GENOMIC DNA]</scope>
    <source>
        <strain evidence="3">Tucson 15287-2541.00</strain>
    </source>
</reference>
<keyword evidence="1" id="KW-0732">Signal</keyword>
<dbReference type="EMBL" id="CH916369">
    <property type="protein sequence ID" value="EDV93622.1"/>
    <property type="molecule type" value="Genomic_DNA"/>
</dbReference>
<evidence type="ECO:0000313" key="2">
    <source>
        <dbReference type="EMBL" id="EDV93622.1"/>
    </source>
</evidence>
<dbReference type="OrthoDB" id="8010853at2759"/>
<dbReference type="Proteomes" id="UP000001070">
    <property type="component" value="Unassembled WGS sequence"/>
</dbReference>
<proteinExistence type="predicted"/>
<dbReference type="AlphaFoldDB" id="B4JG55"/>
<evidence type="ECO:0000256" key="1">
    <source>
        <dbReference type="SAM" id="SignalP"/>
    </source>
</evidence>
<gene>
    <name evidence="2" type="primary">Dgri\GH18175</name>
    <name evidence="2" type="ORF">Dgri_GH18175</name>
</gene>
<feature type="chain" id="PRO_5002809081" evidence="1">
    <location>
        <begin position="21"/>
        <end position="61"/>
    </location>
</feature>
<dbReference type="HOGENOM" id="CLU_2944125_0_0_1"/>
<dbReference type="FunCoup" id="B4JG55">
    <property type="interactions" value="2"/>
</dbReference>